<dbReference type="OrthoDB" id="5446117at2"/>
<dbReference type="InterPro" id="IPR013320">
    <property type="entry name" value="ConA-like_dom_sf"/>
</dbReference>
<sequence length="752" mass="82606">MRSTTGLHSIDNGNARQRGSTIVYLIVALVIFGSLAAASVALFSSSRMTTARPNCQAQARFMAESGLRYAASELRQLTGLLNVNQRIAALTGSQRTNTLSDGNSFTFTTISSPYQVGGTGAYYVNVTCQGTACSGSSQAQTSLTATYSLSVTDPGQLGFEDDFESFEEIGEGTQPFFPDQGRADDAVQVDPETKTIILGGGERGVFGCIWYGGDLQTCTDGDCLLGSGFRAYFDFELAPGSRGDGFTFTVMSASENPATACGGQSSPYGFPGELLGYAGPGISGQGILPPKLALEFDLFRNSGQDWPCQLFSRNDVRHDHVAVVYWGREDDYGPSCDGCFDDNQHGAGLLTDEEPRNPSDWSNSGAGFDGYYYENSNSWIRNYNNNWPDQHKKFRVRVELDRSLEANAEGFYCYALKGWIVRDDETMPDGFDDLTQDYADPDNPATLPQITNSVVLNQNRHDQMEHVRFGWTTATGATTMLLTLSDFALNFKVDPEYCATKQAPTDYLAYWPMYEGSGDVLHDISDNDLDGSISNAYWVAGTGCPSCSGLLVDNRNQGQAHILKTTPNSQLLDLTNRGAVSAWVYLNSYQNWGGIVHHGDSRVTVTSDGILADETYTLQFTQNNIRFDGERIRRGERKPMFCTFQDDAWGTPYGNCLFADDEMELQRWYHIVATWDTAAPGDDMRLYINGQLSDTRATCDGSRSRNVGLHIGSQIINGGYPIDGVIDGVYIYDRMLSEEEVQGLYHDGLEHP</sequence>
<dbReference type="GO" id="GO:0030246">
    <property type="term" value="F:carbohydrate binding"/>
    <property type="evidence" value="ECO:0007669"/>
    <property type="project" value="UniProtKB-KW"/>
</dbReference>
<dbReference type="Pfam" id="PF13385">
    <property type="entry name" value="Laminin_G_3"/>
    <property type="match status" value="1"/>
</dbReference>
<organism evidence="5 6">
    <name type="scientific">Paucidesulfovibrio gracilis DSM 16080</name>
    <dbReference type="NCBI Taxonomy" id="1121449"/>
    <lineage>
        <taxon>Bacteria</taxon>
        <taxon>Pseudomonadati</taxon>
        <taxon>Thermodesulfobacteriota</taxon>
        <taxon>Desulfovibrionia</taxon>
        <taxon>Desulfovibrionales</taxon>
        <taxon>Desulfovibrionaceae</taxon>
        <taxon>Paucidesulfovibrio</taxon>
    </lineage>
</organism>
<keyword evidence="6" id="KW-1185">Reference proteome</keyword>
<dbReference type="STRING" id="1121449.SAMN02745704_00608"/>
<dbReference type="SMART" id="SM00560">
    <property type="entry name" value="LamGL"/>
    <property type="match status" value="1"/>
</dbReference>
<proteinExistence type="predicted"/>
<evidence type="ECO:0000256" key="1">
    <source>
        <dbReference type="ARBA" id="ARBA00022729"/>
    </source>
</evidence>
<dbReference type="EMBL" id="FUYC01000002">
    <property type="protein sequence ID" value="SKA74167.1"/>
    <property type="molecule type" value="Genomic_DNA"/>
</dbReference>
<name>A0A1T4WAE4_9BACT</name>
<accession>A0A1T4WAE4</accession>
<dbReference type="Proteomes" id="UP000190027">
    <property type="component" value="Unassembled WGS sequence"/>
</dbReference>
<dbReference type="RefSeq" id="WP_144019086.1">
    <property type="nucleotide sequence ID" value="NZ_FUYC01000002.1"/>
</dbReference>
<evidence type="ECO:0000256" key="2">
    <source>
        <dbReference type="ARBA" id="ARBA00023157"/>
    </source>
</evidence>
<keyword evidence="2" id="KW-1015">Disulfide bond</keyword>
<protein>
    <submittedName>
        <fullName evidence="5">Concanavalin A-like lectin/glucanases superfamily protein</fullName>
    </submittedName>
</protein>
<evidence type="ECO:0000259" key="4">
    <source>
        <dbReference type="SMART" id="SM00560"/>
    </source>
</evidence>
<reference evidence="5 6" key="1">
    <citation type="submission" date="2017-02" db="EMBL/GenBank/DDBJ databases">
        <authorList>
            <person name="Peterson S.W."/>
        </authorList>
    </citation>
    <scope>NUCLEOTIDE SEQUENCE [LARGE SCALE GENOMIC DNA]</scope>
    <source>
        <strain evidence="5 6">DSM 16080</strain>
    </source>
</reference>
<evidence type="ECO:0000313" key="6">
    <source>
        <dbReference type="Proteomes" id="UP000190027"/>
    </source>
</evidence>
<dbReference type="Gene3D" id="2.60.120.200">
    <property type="match status" value="2"/>
</dbReference>
<gene>
    <name evidence="5" type="ORF">SAMN02745704_00608</name>
</gene>
<feature type="domain" description="LamG-like jellyroll fold" evidence="4">
    <location>
        <begin position="579"/>
        <end position="739"/>
    </location>
</feature>
<keyword evidence="3" id="KW-0472">Membrane</keyword>
<evidence type="ECO:0000313" key="5">
    <source>
        <dbReference type="EMBL" id="SKA74167.1"/>
    </source>
</evidence>
<evidence type="ECO:0000256" key="3">
    <source>
        <dbReference type="SAM" id="Phobius"/>
    </source>
</evidence>
<dbReference type="SUPFAM" id="SSF49899">
    <property type="entry name" value="Concanavalin A-like lectins/glucanases"/>
    <property type="match status" value="2"/>
</dbReference>
<dbReference type="AlphaFoldDB" id="A0A1T4WAE4"/>
<keyword evidence="1" id="KW-0732">Signal</keyword>
<keyword evidence="5" id="KW-0430">Lectin</keyword>
<feature type="transmembrane region" description="Helical" evidence="3">
    <location>
        <begin position="21"/>
        <end position="43"/>
    </location>
</feature>
<dbReference type="InterPro" id="IPR006558">
    <property type="entry name" value="LamG-like"/>
</dbReference>
<keyword evidence="3" id="KW-1133">Transmembrane helix</keyword>
<keyword evidence="3" id="KW-0812">Transmembrane</keyword>